<dbReference type="InterPro" id="IPR051151">
    <property type="entry name" value="Group_II_Decarboxylase"/>
</dbReference>
<keyword evidence="5 6" id="KW-0456">Lyase</keyword>
<dbReference type="InterPro" id="IPR015421">
    <property type="entry name" value="PyrdxlP-dep_Trfase_major"/>
</dbReference>
<dbReference type="Pfam" id="PF00282">
    <property type="entry name" value="Pyridoxal_deC"/>
    <property type="match status" value="1"/>
</dbReference>
<keyword evidence="8" id="KW-1185">Reference proteome</keyword>
<protein>
    <submittedName>
        <fullName evidence="7">Aminotransferase class I/II-fold pyridoxal phosphate-dependent enzyme</fullName>
    </submittedName>
</protein>
<reference evidence="7 8" key="1">
    <citation type="submission" date="2021-01" db="EMBL/GenBank/DDBJ databases">
        <title>WGS of actinomycetes isolated from Thailand.</title>
        <authorList>
            <person name="Thawai C."/>
        </authorList>
    </citation>
    <scope>NUCLEOTIDE SEQUENCE [LARGE SCALE GENOMIC DNA]</scope>
    <source>
        <strain evidence="7 8">LPG 2</strain>
    </source>
</reference>
<dbReference type="Gene3D" id="3.40.640.10">
    <property type="entry name" value="Type I PLP-dependent aspartate aminotransferase-like (Major domain)"/>
    <property type="match status" value="1"/>
</dbReference>
<gene>
    <name evidence="7" type="ORF">JK358_35610</name>
</gene>
<evidence type="ECO:0000256" key="1">
    <source>
        <dbReference type="ARBA" id="ARBA00001933"/>
    </source>
</evidence>
<comment type="cofactor">
    <cofactor evidence="1 6">
        <name>pyridoxal 5'-phosphate</name>
        <dbReference type="ChEBI" id="CHEBI:597326"/>
    </cofactor>
</comment>
<evidence type="ECO:0000313" key="7">
    <source>
        <dbReference type="EMBL" id="MBL1079742.1"/>
    </source>
</evidence>
<keyword evidence="7" id="KW-0808">Transferase</keyword>
<keyword evidence="4 6" id="KW-0663">Pyridoxal phosphate</keyword>
<organism evidence="7 8">
    <name type="scientific">Nocardia acididurans</name>
    <dbReference type="NCBI Taxonomy" id="2802282"/>
    <lineage>
        <taxon>Bacteria</taxon>
        <taxon>Bacillati</taxon>
        <taxon>Actinomycetota</taxon>
        <taxon>Actinomycetes</taxon>
        <taxon>Mycobacteriales</taxon>
        <taxon>Nocardiaceae</taxon>
        <taxon>Nocardia</taxon>
    </lineage>
</organism>
<evidence type="ECO:0000313" key="8">
    <source>
        <dbReference type="Proteomes" id="UP000602198"/>
    </source>
</evidence>
<dbReference type="Proteomes" id="UP000602198">
    <property type="component" value="Unassembled WGS sequence"/>
</dbReference>
<evidence type="ECO:0000256" key="2">
    <source>
        <dbReference type="ARBA" id="ARBA00009533"/>
    </source>
</evidence>
<sequence length="397" mass="42967">MYRSIPHDPWLRIDRFPAPEEDLLAHVDAFVAGMRAEAPVVLGFPANLNFSYSHVAGLLDILVNNVGDPTSNDKSAVGAKHMELAVVEYMAELANADPVQTYGYLAGGGSEANQFGLDRGCTMLPEAAIYCSRAAHYSIRKSARLMRRELVVLDADEYGRMDIEQLHRVCRRDHGRGAVVLATVGTTMTGATDDVDAIAEAAAPAGEVYVHLDAALGGLIAPFTQERDRWGFANPAVGSVAVSMHKALGMPVPCAVALCRWDLAQAQIQGEYVNATDATLSCSRNGLASVLVWYALARKGTAGLARNAWRALDLAQYAADRFHEIGMNPLLNPLSVVVVFDRPSEWVCRRFHLATEGARAHIVTVGHVTTAMIDELCEVLAADAEARRFEVPGHHLV</sequence>
<evidence type="ECO:0000256" key="3">
    <source>
        <dbReference type="ARBA" id="ARBA00022793"/>
    </source>
</evidence>
<evidence type="ECO:0000256" key="4">
    <source>
        <dbReference type="ARBA" id="ARBA00022898"/>
    </source>
</evidence>
<dbReference type="GO" id="GO:0008483">
    <property type="term" value="F:transaminase activity"/>
    <property type="evidence" value="ECO:0007669"/>
    <property type="project" value="UniProtKB-KW"/>
</dbReference>
<comment type="caution">
    <text evidence="7">The sequence shown here is derived from an EMBL/GenBank/DDBJ whole genome shotgun (WGS) entry which is preliminary data.</text>
</comment>
<keyword evidence="3" id="KW-0210">Decarboxylase</keyword>
<keyword evidence="7" id="KW-0032">Aminotransferase</keyword>
<dbReference type="PANTHER" id="PTHR46101">
    <property type="match status" value="1"/>
</dbReference>
<dbReference type="PANTHER" id="PTHR46101:SF2">
    <property type="entry name" value="SERINE DECARBOXYLASE"/>
    <property type="match status" value="1"/>
</dbReference>
<dbReference type="InterPro" id="IPR015424">
    <property type="entry name" value="PyrdxlP-dep_Trfase"/>
</dbReference>
<dbReference type="InterPro" id="IPR002129">
    <property type="entry name" value="PyrdxlP-dep_de-COase"/>
</dbReference>
<evidence type="ECO:0000256" key="5">
    <source>
        <dbReference type="ARBA" id="ARBA00023239"/>
    </source>
</evidence>
<dbReference type="RefSeq" id="WP_201957251.1">
    <property type="nucleotide sequence ID" value="NZ_JAERRJ010000019.1"/>
</dbReference>
<name>A0ABS1MGK4_9NOCA</name>
<evidence type="ECO:0000256" key="6">
    <source>
        <dbReference type="RuleBase" id="RU000382"/>
    </source>
</evidence>
<accession>A0ABS1MGK4</accession>
<proteinExistence type="inferred from homology"/>
<dbReference type="EMBL" id="JAERRJ010000019">
    <property type="protein sequence ID" value="MBL1079742.1"/>
    <property type="molecule type" value="Genomic_DNA"/>
</dbReference>
<dbReference type="SUPFAM" id="SSF53383">
    <property type="entry name" value="PLP-dependent transferases"/>
    <property type="match status" value="1"/>
</dbReference>
<comment type="similarity">
    <text evidence="2 6">Belongs to the group II decarboxylase family.</text>
</comment>